<evidence type="ECO:0000259" key="6">
    <source>
        <dbReference type="Pfam" id="PF00520"/>
    </source>
</evidence>
<proteinExistence type="predicted"/>
<evidence type="ECO:0000256" key="4">
    <source>
        <dbReference type="ARBA" id="ARBA00023136"/>
    </source>
</evidence>
<organism evidence="7 8">
    <name type="scientific">Branchiostoma belcheri</name>
    <name type="common">Amphioxus</name>
    <dbReference type="NCBI Taxonomy" id="7741"/>
    <lineage>
        <taxon>Eukaryota</taxon>
        <taxon>Metazoa</taxon>
        <taxon>Chordata</taxon>
        <taxon>Cephalochordata</taxon>
        <taxon>Leptocardii</taxon>
        <taxon>Amphioxiformes</taxon>
        <taxon>Branchiostomatidae</taxon>
        <taxon>Branchiostoma</taxon>
    </lineage>
</organism>
<dbReference type="PANTHER" id="PTHR46768">
    <property type="entry name" value="TWO PORE CALCIUM CHANNEL PROTEIN 2"/>
    <property type="match status" value="1"/>
</dbReference>
<evidence type="ECO:0000256" key="3">
    <source>
        <dbReference type="ARBA" id="ARBA00022989"/>
    </source>
</evidence>
<dbReference type="GO" id="GO:0005765">
    <property type="term" value="C:lysosomal membrane"/>
    <property type="evidence" value="ECO:0007669"/>
    <property type="project" value="InterPro"/>
</dbReference>
<feature type="transmembrane region" description="Helical" evidence="5">
    <location>
        <begin position="610"/>
        <end position="630"/>
    </location>
</feature>
<dbReference type="InterPro" id="IPR027359">
    <property type="entry name" value="Volt_channel_dom_sf"/>
</dbReference>
<dbReference type="GO" id="GO:0075509">
    <property type="term" value="P:endocytosis involved in viral entry into host cell"/>
    <property type="evidence" value="ECO:0007669"/>
    <property type="project" value="TreeGrafter"/>
</dbReference>
<accession>A0A6P4ZTW4</accession>
<dbReference type="InterPro" id="IPR028798">
    <property type="entry name" value="TPC2"/>
</dbReference>
<sequence>MEGPETEPLTASTGSIQGNSHAKIAAAQELFPEEDDEDILLQAVVFVEDAIHYRSIHHRVDRRSLRLYRLYYSNWVQWGMYAAISVLLVLAFFERPSSLSYTSDTQTLFINRNGTNQTNQWDPPCGVTESIELFCLLIFLADFVVKTYLVGKEKFLKSPWLIAYVLILLVSLLDWMATLGVLCIVPVPGTSHYRSVLRIRRFFRPFFLLQNSSLMKKTVNCIKRTLPEIFAVLVLQFLHVYFFTIVGMLLFSEPVGSTAGGNNSSWVPVDPGATGVSDPNFHSLWNAFITLLVLLTTANNPDVTMTAYSHNRLYAVYFILFLAIGLYLLFNMMTAVIYNQFRGYLQSSLQGSFFRRRVAVRAAFEVLSQQNKEVELSTNSGGDCVRVSTIYHVIEKVSLPKSAERRITEKLGRDMFGTYNAAQFQAVFDLLDLDYQVHHRPPLPAFRHSWLQFLQKMIAHRYFEYLCCAVALSNILTVSILLTIEYDQLNATNSDLELLNFVFVVYYLVEQCLKFVLLGWRYYRIRKTYIFDALVTFGLVIVEVMTLVEYGSPFSGLDRKDEVETVIELWDLIRITNILIMFRLLRVISLFKTMSLVLSTLLDLIKNMRAFAGILVVIYYFFAILGIEIFSGVTNYETFRTVNVTCGSYQQLNYWANNFNDFASALVVLWDVMVVNNWMVFLFAYKDALSTGWAQLFFIVWWLVSVVVYVNCFIALVLENFITKWDKSNAIKEEQEDEGRSRTLSFTEVRVESVHHLFRSGLTEPKEEELLEEIRKHQHLEIKV</sequence>
<dbReference type="OrthoDB" id="416585at2759"/>
<protein>
    <submittedName>
        <fullName evidence="8">Two pore calcium channel protein 2-like isoform X1</fullName>
    </submittedName>
</protein>
<keyword evidence="3 5" id="KW-1133">Transmembrane helix</keyword>
<dbReference type="GO" id="GO:0019722">
    <property type="term" value="P:calcium-mediated signaling"/>
    <property type="evidence" value="ECO:0007669"/>
    <property type="project" value="TreeGrafter"/>
</dbReference>
<gene>
    <name evidence="8" type="primary">LOC109476508</name>
</gene>
<feature type="transmembrane region" description="Helical" evidence="5">
    <location>
        <begin position="498"/>
        <end position="517"/>
    </location>
</feature>
<keyword evidence="2 5" id="KW-0812">Transmembrane</keyword>
<comment type="subcellular location">
    <subcellularLocation>
        <location evidence="1">Membrane</location>
        <topology evidence="1">Multi-pass membrane protein</topology>
    </subcellularLocation>
</comment>
<feature type="transmembrane region" description="Helical" evidence="5">
    <location>
        <begin position="529"/>
        <end position="548"/>
    </location>
</feature>
<dbReference type="Proteomes" id="UP000515135">
    <property type="component" value="Unplaced"/>
</dbReference>
<feature type="domain" description="Ion transport" evidence="6">
    <location>
        <begin position="460"/>
        <end position="721"/>
    </location>
</feature>
<dbReference type="Pfam" id="PF00520">
    <property type="entry name" value="Ion_trans"/>
    <property type="match status" value="2"/>
</dbReference>
<evidence type="ECO:0000256" key="2">
    <source>
        <dbReference type="ARBA" id="ARBA00022692"/>
    </source>
</evidence>
<dbReference type="GO" id="GO:0015280">
    <property type="term" value="F:ligand-gated sodium channel activity"/>
    <property type="evidence" value="ECO:0007669"/>
    <property type="project" value="TreeGrafter"/>
</dbReference>
<dbReference type="PANTHER" id="PTHR46768:SF1">
    <property type="entry name" value="TWO PORE CHANNEL PROTEIN 2"/>
    <property type="match status" value="1"/>
</dbReference>
<dbReference type="AlphaFoldDB" id="A0A6P4ZTW4"/>
<feature type="transmembrane region" description="Helical" evidence="5">
    <location>
        <begin position="229"/>
        <end position="251"/>
    </location>
</feature>
<dbReference type="Gene3D" id="1.20.120.350">
    <property type="entry name" value="Voltage-gated potassium channels. Chain C"/>
    <property type="match status" value="2"/>
</dbReference>
<dbReference type="InterPro" id="IPR005821">
    <property type="entry name" value="Ion_trans_dom"/>
</dbReference>
<keyword evidence="7" id="KW-1185">Reference proteome</keyword>
<feature type="transmembrane region" description="Helical" evidence="5">
    <location>
        <begin position="462"/>
        <end position="486"/>
    </location>
</feature>
<evidence type="ECO:0000313" key="7">
    <source>
        <dbReference type="Proteomes" id="UP000515135"/>
    </source>
</evidence>
<name>A0A6P4ZTW4_BRABE</name>
<evidence type="ECO:0000313" key="8">
    <source>
        <dbReference type="RefSeq" id="XP_019633036.1"/>
    </source>
</evidence>
<feature type="transmembrane region" description="Helical" evidence="5">
    <location>
        <begin position="161"/>
        <end position="187"/>
    </location>
</feature>
<dbReference type="GO" id="GO:0022832">
    <property type="term" value="F:voltage-gated channel activity"/>
    <property type="evidence" value="ECO:0007669"/>
    <property type="project" value="InterPro"/>
</dbReference>
<dbReference type="KEGG" id="bbel:109476508"/>
<feature type="transmembrane region" description="Helical" evidence="5">
    <location>
        <begin position="72"/>
        <end position="93"/>
    </location>
</feature>
<keyword evidence="4 5" id="KW-0472">Membrane</keyword>
<feature type="domain" description="Ion transport" evidence="6">
    <location>
        <begin position="122"/>
        <end position="341"/>
    </location>
</feature>
<evidence type="ECO:0000256" key="5">
    <source>
        <dbReference type="SAM" id="Phobius"/>
    </source>
</evidence>
<dbReference type="Gene3D" id="1.10.287.70">
    <property type="match status" value="2"/>
</dbReference>
<dbReference type="GO" id="GO:0097682">
    <property type="term" value="F:intracellularly phosphatidylinositol-3,5-bisphosphate-gated monatomic cation channel activity"/>
    <property type="evidence" value="ECO:0007669"/>
    <property type="project" value="TreeGrafter"/>
</dbReference>
<reference evidence="8" key="1">
    <citation type="submission" date="2025-08" db="UniProtKB">
        <authorList>
            <consortium name="RefSeq"/>
        </authorList>
    </citation>
    <scope>IDENTIFICATION</scope>
    <source>
        <tissue evidence="8">Gonad</tissue>
    </source>
</reference>
<feature type="transmembrane region" description="Helical" evidence="5">
    <location>
        <begin position="313"/>
        <end position="338"/>
    </location>
</feature>
<dbReference type="SUPFAM" id="SSF81324">
    <property type="entry name" value="Voltage-gated potassium channels"/>
    <property type="match status" value="2"/>
</dbReference>
<feature type="transmembrane region" description="Helical" evidence="5">
    <location>
        <begin position="662"/>
        <end position="684"/>
    </location>
</feature>
<feature type="transmembrane region" description="Helical" evidence="5">
    <location>
        <begin position="696"/>
        <end position="718"/>
    </location>
</feature>
<evidence type="ECO:0000256" key="1">
    <source>
        <dbReference type="ARBA" id="ARBA00004141"/>
    </source>
</evidence>
<dbReference type="RefSeq" id="XP_019633036.1">
    <property type="nucleotide sequence ID" value="XM_019777477.1"/>
</dbReference>
<dbReference type="GeneID" id="109476508"/>